<dbReference type="Pfam" id="PF00440">
    <property type="entry name" value="TetR_N"/>
    <property type="match status" value="1"/>
</dbReference>
<gene>
    <name evidence="5" type="ORF">BN983_02021</name>
</gene>
<sequence>MMSKQSLRELKKEATGHALADAAFELAIDRGLDGFTVDDIVQRAVYSRRTFANHFSCKEEAVATAALTFKSTKEAEDLIGDMSENTPLLDMLYHMMKMQMTADHFWKMRKLVSLSRRNPTLVPYILSALQRLKKSAQQILTELSHGRYSNEHIHLLVGAVYGAIQPLYDGSLDVSLPGESASETSEAISYEQYVDTIFNYLRNGF</sequence>
<organism evidence="5 6">
    <name type="scientific">Halobacillus karajensis</name>
    <dbReference type="NCBI Taxonomy" id="195088"/>
    <lineage>
        <taxon>Bacteria</taxon>
        <taxon>Bacillati</taxon>
        <taxon>Bacillota</taxon>
        <taxon>Bacilli</taxon>
        <taxon>Bacillales</taxon>
        <taxon>Bacillaceae</taxon>
        <taxon>Halobacillus</taxon>
    </lineage>
</organism>
<dbReference type="Gene3D" id="1.10.357.10">
    <property type="entry name" value="Tetracycline Repressor, domain 2"/>
    <property type="match status" value="1"/>
</dbReference>
<feature type="DNA-binding region" description="H-T-H motif" evidence="3">
    <location>
        <begin position="36"/>
        <end position="55"/>
    </location>
</feature>
<evidence type="ECO:0000313" key="6">
    <source>
        <dbReference type="Proteomes" id="UP000028868"/>
    </source>
</evidence>
<keyword evidence="2 3" id="KW-0238">DNA-binding</keyword>
<evidence type="ECO:0000259" key="4">
    <source>
        <dbReference type="PROSITE" id="PS50977"/>
    </source>
</evidence>
<evidence type="ECO:0000313" key="5">
    <source>
        <dbReference type="EMBL" id="CDQ23770.1"/>
    </source>
</evidence>
<proteinExistence type="predicted"/>
<dbReference type="PANTHER" id="PTHR43479">
    <property type="entry name" value="ACREF/ENVCD OPERON REPRESSOR-RELATED"/>
    <property type="match status" value="1"/>
</dbReference>
<accession>A0A024P4H4</accession>
<name>A0A024P4H4_9BACI</name>
<reference evidence="5 6" key="2">
    <citation type="submission" date="2014-05" db="EMBL/GenBank/DDBJ databases">
        <title>Draft genome sequence of Halobacillus karajensis HK-03.</title>
        <authorList>
            <person name="Khelaifia S."/>
            <person name="Croce O."/>
            <person name="Lagier J.C."/>
            <person name="Raoult D."/>
        </authorList>
    </citation>
    <scope>NUCLEOTIDE SEQUENCE [LARGE SCALE GENOMIC DNA]</scope>
    <source>
        <strain evidence="5 6">HD-03</strain>
    </source>
</reference>
<dbReference type="InterPro" id="IPR001647">
    <property type="entry name" value="HTH_TetR"/>
</dbReference>
<dbReference type="PROSITE" id="PS50977">
    <property type="entry name" value="HTH_TETR_2"/>
    <property type="match status" value="1"/>
</dbReference>
<keyword evidence="1" id="KW-0678">Repressor</keyword>
<dbReference type="GO" id="GO:0003677">
    <property type="term" value="F:DNA binding"/>
    <property type="evidence" value="ECO:0007669"/>
    <property type="project" value="UniProtKB-UniRule"/>
</dbReference>
<dbReference type="InterPro" id="IPR050624">
    <property type="entry name" value="HTH-type_Tx_Regulator"/>
</dbReference>
<dbReference type="SUPFAM" id="SSF46689">
    <property type="entry name" value="Homeodomain-like"/>
    <property type="match status" value="1"/>
</dbReference>
<comment type="caution">
    <text evidence="5">The sequence shown here is derived from an EMBL/GenBank/DDBJ whole genome shotgun (WGS) entry which is preliminary data.</text>
</comment>
<dbReference type="PANTHER" id="PTHR43479:SF11">
    <property type="entry name" value="ACREF_ENVCD OPERON REPRESSOR-RELATED"/>
    <property type="match status" value="1"/>
</dbReference>
<evidence type="ECO:0000256" key="1">
    <source>
        <dbReference type="ARBA" id="ARBA00022491"/>
    </source>
</evidence>
<evidence type="ECO:0000256" key="2">
    <source>
        <dbReference type="ARBA" id="ARBA00023125"/>
    </source>
</evidence>
<dbReference type="Proteomes" id="UP000028868">
    <property type="component" value="Unassembled WGS sequence"/>
</dbReference>
<protein>
    <submittedName>
        <fullName evidence="5">Mycofactocin system transcriptional regulator</fullName>
    </submittedName>
</protein>
<reference evidence="6" key="1">
    <citation type="submission" date="2014-03" db="EMBL/GenBank/DDBJ databases">
        <authorList>
            <person name="Urmite Genomes U."/>
        </authorList>
    </citation>
    <scope>NUCLEOTIDE SEQUENCE [LARGE SCALE GENOMIC DNA]</scope>
    <source>
        <strain evidence="6">HD-03</strain>
    </source>
</reference>
<dbReference type="AlphaFoldDB" id="A0A024P4H4"/>
<keyword evidence="6" id="KW-1185">Reference proteome</keyword>
<dbReference type="InterPro" id="IPR009057">
    <property type="entry name" value="Homeodomain-like_sf"/>
</dbReference>
<feature type="domain" description="HTH tetR-type" evidence="4">
    <location>
        <begin position="13"/>
        <end position="73"/>
    </location>
</feature>
<dbReference type="EMBL" id="CCDI010000002">
    <property type="protein sequence ID" value="CDQ23770.1"/>
    <property type="molecule type" value="Genomic_DNA"/>
</dbReference>
<dbReference type="RefSeq" id="WP_244153533.1">
    <property type="nucleotide sequence ID" value="NZ_FNWW01000008.1"/>
</dbReference>
<evidence type="ECO:0000256" key="3">
    <source>
        <dbReference type="PROSITE-ProRule" id="PRU00335"/>
    </source>
</evidence>